<keyword evidence="6" id="KW-0653">Protein transport</keyword>
<comment type="similarity">
    <text evidence="2">Belongs to the TPS (TC 1.B.20) family.</text>
</comment>
<evidence type="ECO:0000313" key="11">
    <source>
        <dbReference type="EMBL" id="MFK2900723.1"/>
    </source>
</evidence>
<keyword evidence="7" id="KW-0472">Membrane</keyword>
<dbReference type="Proteomes" id="UP001620461">
    <property type="component" value="Unassembled WGS sequence"/>
</dbReference>
<keyword evidence="4" id="KW-1134">Transmembrane beta strand</keyword>
<feature type="chain" id="PRO_5045656339" evidence="9">
    <location>
        <begin position="30"/>
        <end position="567"/>
    </location>
</feature>
<dbReference type="InterPro" id="IPR013686">
    <property type="entry name" value="Polypept-transport_assoc_ShlB"/>
</dbReference>
<dbReference type="EMBL" id="JADIKJ010000010">
    <property type="protein sequence ID" value="MFK2900723.1"/>
    <property type="molecule type" value="Genomic_DNA"/>
</dbReference>
<proteinExistence type="inferred from homology"/>
<evidence type="ECO:0000256" key="9">
    <source>
        <dbReference type="SAM" id="SignalP"/>
    </source>
</evidence>
<evidence type="ECO:0000256" key="2">
    <source>
        <dbReference type="ARBA" id="ARBA00009055"/>
    </source>
</evidence>
<dbReference type="PANTHER" id="PTHR34597:SF1">
    <property type="entry name" value="HEME_HEMOPEXIN TRANSPORTER PROTEIN HUXB"/>
    <property type="match status" value="1"/>
</dbReference>
<dbReference type="Pfam" id="PF08479">
    <property type="entry name" value="POTRA_2"/>
    <property type="match status" value="1"/>
</dbReference>
<evidence type="ECO:0000256" key="8">
    <source>
        <dbReference type="ARBA" id="ARBA00023237"/>
    </source>
</evidence>
<evidence type="ECO:0000313" key="12">
    <source>
        <dbReference type="Proteomes" id="UP001620461"/>
    </source>
</evidence>
<dbReference type="Gene3D" id="2.40.160.50">
    <property type="entry name" value="membrane protein fhac: a member of the omp85/tpsb transporter family"/>
    <property type="match status" value="1"/>
</dbReference>
<organism evidence="11 12">
    <name type="scientific">Dyella jejuensis</name>
    <dbReference type="NCBI Taxonomy" id="1432009"/>
    <lineage>
        <taxon>Bacteria</taxon>
        <taxon>Pseudomonadati</taxon>
        <taxon>Pseudomonadota</taxon>
        <taxon>Gammaproteobacteria</taxon>
        <taxon>Lysobacterales</taxon>
        <taxon>Rhodanobacteraceae</taxon>
        <taxon>Dyella</taxon>
    </lineage>
</organism>
<protein>
    <submittedName>
        <fullName evidence="11">ShlB/FhaC/HecB family hemolysin secretion/activation protein</fullName>
    </submittedName>
</protein>
<comment type="subcellular location">
    <subcellularLocation>
        <location evidence="1">Cell outer membrane</location>
    </subcellularLocation>
</comment>
<gene>
    <name evidence="11" type="ORF">ISP15_10285</name>
</gene>
<evidence type="ECO:0000256" key="5">
    <source>
        <dbReference type="ARBA" id="ARBA00022692"/>
    </source>
</evidence>
<accession>A0ABW8JI01</accession>
<dbReference type="Gene3D" id="3.10.20.310">
    <property type="entry name" value="membrane protein fhac"/>
    <property type="match status" value="1"/>
</dbReference>
<keyword evidence="8" id="KW-0998">Cell outer membrane</keyword>
<keyword evidence="3" id="KW-0813">Transport</keyword>
<evidence type="ECO:0000256" key="1">
    <source>
        <dbReference type="ARBA" id="ARBA00004442"/>
    </source>
</evidence>
<feature type="domain" description="POTRA" evidence="10">
    <location>
        <begin position="76"/>
        <end position="151"/>
    </location>
</feature>
<keyword evidence="9" id="KW-0732">Signal</keyword>
<evidence type="ECO:0000256" key="7">
    <source>
        <dbReference type="ARBA" id="ARBA00023136"/>
    </source>
</evidence>
<dbReference type="InterPro" id="IPR051544">
    <property type="entry name" value="TPS_OM_transporter"/>
</dbReference>
<keyword evidence="12" id="KW-1185">Reference proteome</keyword>
<sequence>MTPINRAIPPLRLLCFALSLALGSAALHAQTRAAPVPNSGQLLQEAQPPNALAPSSDLRLEVQQPRRNRADNSQSFPVREIRITGNTALLTATLHALVAPEEGKNLTLADLDDLADRITDAYHAHGYPLATAYVPAQTLQDGIVHIAVVEARYGHVTLQNQSQVADHVLNATLSPLQQGQQVSDYTLERSLLLLTDVPGASVNSVMRPGEQVGTSDLVVDVTSAPRYTGTLGLDDYGNRYTDRLRLSGTFAVNGLFNQGDVLNVSGVSSGAGMSYASAGYKYLLDGQGTVLGIAASDLHYRLGNGLQDLQAHGTAQVQSVNLSQPFIRNTAGNLYGQIEFDHKRLHDDIDIADIETNRHSNVWVATLAGDQRDSSGVTNFNLSGSYGRLYFNNLYAAFADVLGPRTAGSYSKFDYSLSRLQQLSQDNALYVGFSGQKANKNLDTSEQFYLGGPDSVRGYDVGAVSGAQGTLATIEYRHDFLLSPLPGPWQASAFVDSGHVQAYKTPFFPGVNSARLNSVGLGLHWVAMHDWVLSTSVAKPIGNRPVLVGTDYSNAARFWLQVQKGFY</sequence>
<dbReference type="InterPro" id="IPR034746">
    <property type="entry name" value="POTRA"/>
</dbReference>
<evidence type="ECO:0000256" key="4">
    <source>
        <dbReference type="ARBA" id="ARBA00022452"/>
    </source>
</evidence>
<dbReference type="InterPro" id="IPR005565">
    <property type="entry name" value="Hemolysn_activator_HlyB_C"/>
</dbReference>
<feature type="signal peptide" evidence="9">
    <location>
        <begin position="1"/>
        <end position="29"/>
    </location>
</feature>
<comment type="caution">
    <text evidence="11">The sequence shown here is derived from an EMBL/GenBank/DDBJ whole genome shotgun (WGS) entry which is preliminary data.</text>
</comment>
<evidence type="ECO:0000256" key="3">
    <source>
        <dbReference type="ARBA" id="ARBA00022448"/>
    </source>
</evidence>
<evidence type="ECO:0000259" key="10">
    <source>
        <dbReference type="PROSITE" id="PS51779"/>
    </source>
</evidence>
<name>A0ABW8JI01_9GAMM</name>
<evidence type="ECO:0000256" key="6">
    <source>
        <dbReference type="ARBA" id="ARBA00022927"/>
    </source>
</evidence>
<dbReference type="PROSITE" id="PS51779">
    <property type="entry name" value="POTRA"/>
    <property type="match status" value="1"/>
</dbReference>
<dbReference type="Pfam" id="PF03865">
    <property type="entry name" value="ShlB"/>
    <property type="match status" value="1"/>
</dbReference>
<reference evidence="11 12" key="1">
    <citation type="submission" date="2020-10" db="EMBL/GenBank/DDBJ databases">
        <title>Phylogeny of dyella-like bacteria.</title>
        <authorList>
            <person name="Fu J."/>
        </authorList>
    </citation>
    <scope>NUCLEOTIDE SEQUENCE [LARGE SCALE GENOMIC DNA]</scope>
    <source>
        <strain evidence="11 12">JP1</strain>
    </source>
</reference>
<dbReference type="PANTHER" id="PTHR34597">
    <property type="entry name" value="SLR1661 PROTEIN"/>
    <property type="match status" value="1"/>
</dbReference>
<keyword evidence="5" id="KW-0812">Transmembrane</keyword>